<name>A0A0K2SL63_LIMPI</name>
<keyword evidence="2" id="KW-1185">Reference proteome</keyword>
<dbReference type="STRING" id="1555112.LIP_2020"/>
<gene>
    <name evidence="1" type="ORF">LIP_2020</name>
</gene>
<dbReference type="KEGG" id="lpil:LIP_2020"/>
<dbReference type="EMBL" id="AP014924">
    <property type="protein sequence ID" value="BAS27861.1"/>
    <property type="molecule type" value="Genomic_DNA"/>
</dbReference>
<sequence length="236" mass="25855">MDGVGRALLPVPQLLGARHTAVVVPVAERLGATTERTGARPVESIAGIVVHPDARATLIATHPAVRLRILSALVLLGVPLFAENPAGTRSAEVGDLAARAESSGLSARVGFMKRLAPAYRRVRQIARSRGTIGLQGRRTVGEYTADEEFLTDVAVHAFDLLRYLLGDVKLLAVDRVELAEQLLTRGGLWDGTWRRRRRSRCRTTSFGRLRDLLNLRLDLAWCDVTGTYVEGDRCTR</sequence>
<organism evidence="1 2">
    <name type="scientific">Limnochorda pilosa</name>
    <dbReference type="NCBI Taxonomy" id="1555112"/>
    <lineage>
        <taxon>Bacteria</taxon>
        <taxon>Bacillati</taxon>
        <taxon>Bacillota</taxon>
        <taxon>Limnochordia</taxon>
        <taxon>Limnochordales</taxon>
        <taxon>Limnochordaceae</taxon>
        <taxon>Limnochorda</taxon>
    </lineage>
</organism>
<proteinExistence type="predicted"/>
<evidence type="ECO:0000313" key="2">
    <source>
        <dbReference type="Proteomes" id="UP000065807"/>
    </source>
</evidence>
<dbReference type="Gene3D" id="3.30.360.10">
    <property type="entry name" value="Dihydrodipicolinate Reductase, domain 2"/>
    <property type="match status" value="1"/>
</dbReference>
<dbReference type="InterPro" id="IPR036291">
    <property type="entry name" value="NAD(P)-bd_dom_sf"/>
</dbReference>
<reference evidence="2" key="1">
    <citation type="submission" date="2015-07" db="EMBL/GenBank/DDBJ databases">
        <title>Complete genome sequence and phylogenetic analysis of Limnochorda pilosa.</title>
        <authorList>
            <person name="Watanabe M."/>
            <person name="Kojima H."/>
            <person name="Fukui M."/>
        </authorList>
    </citation>
    <scope>NUCLEOTIDE SEQUENCE [LARGE SCALE GENOMIC DNA]</scope>
    <source>
        <strain evidence="2">HC45</strain>
    </source>
</reference>
<protein>
    <submittedName>
        <fullName evidence="1">Uncharacterized protein</fullName>
    </submittedName>
</protein>
<dbReference type="SUPFAM" id="SSF51735">
    <property type="entry name" value="NAD(P)-binding Rossmann-fold domains"/>
    <property type="match status" value="1"/>
</dbReference>
<accession>A0A0K2SL63</accession>
<dbReference type="Proteomes" id="UP000065807">
    <property type="component" value="Chromosome"/>
</dbReference>
<dbReference type="Gene3D" id="3.40.50.720">
    <property type="entry name" value="NAD(P)-binding Rossmann-like Domain"/>
    <property type="match status" value="1"/>
</dbReference>
<dbReference type="AlphaFoldDB" id="A0A0K2SL63"/>
<evidence type="ECO:0000313" key="1">
    <source>
        <dbReference type="EMBL" id="BAS27861.1"/>
    </source>
</evidence>
<reference evidence="2" key="2">
    <citation type="journal article" date="2016" name="Int. J. Syst. Evol. Microbiol.">
        <title>Complete genome sequence and cell structure of Limnochorda pilosa, a Gram-negative spore-former within the phylum Firmicutes.</title>
        <authorList>
            <person name="Watanabe M."/>
            <person name="Kojima H."/>
            <person name="Fukui M."/>
        </authorList>
    </citation>
    <scope>NUCLEOTIDE SEQUENCE [LARGE SCALE GENOMIC DNA]</scope>
    <source>
        <strain evidence="2">HC45</strain>
    </source>
</reference>